<dbReference type="InterPro" id="IPR036388">
    <property type="entry name" value="WH-like_DNA-bd_sf"/>
</dbReference>
<keyword evidence="3" id="KW-1185">Reference proteome</keyword>
<dbReference type="Gene3D" id="1.10.10.10">
    <property type="entry name" value="Winged helix-like DNA-binding domain superfamily/Winged helix DNA-binding domain"/>
    <property type="match status" value="1"/>
</dbReference>
<dbReference type="EMBL" id="FNVU01000006">
    <property type="protein sequence ID" value="SEG52801.1"/>
    <property type="molecule type" value="Genomic_DNA"/>
</dbReference>
<reference evidence="2 3" key="1">
    <citation type="submission" date="2016-10" db="EMBL/GenBank/DDBJ databases">
        <authorList>
            <person name="de Groot N.N."/>
        </authorList>
    </citation>
    <scope>NUCLEOTIDE SEQUENCE [LARGE SCALE GENOMIC DNA]</scope>
    <source>
        <strain evidence="2 3">CGMCC 4.2023</strain>
    </source>
</reference>
<dbReference type="InterPro" id="IPR036390">
    <property type="entry name" value="WH_DNA-bd_sf"/>
</dbReference>
<accession>A0A1H6AW06</accession>
<dbReference type="AlphaFoldDB" id="A0A1H6AW06"/>
<evidence type="ECO:0000313" key="3">
    <source>
        <dbReference type="Proteomes" id="UP000236754"/>
    </source>
</evidence>
<gene>
    <name evidence="2" type="ORF">SAMN05216223_10624</name>
</gene>
<proteinExistence type="predicted"/>
<protein>
    <submittedName>
        <fullName evidence="2">IclR helix-turn-helix domain-containing protein</fullName>
    </submittedName>
</protein>
<feature type="domain" description="HTH iclR-type" evidence="1">
    <location>
        <begin position="6"/>
        <end position="37"/>
    </location>
</feature>
<dbReference type="SUPFAM" id="SSF46785">
    <property type="entry name" value="Winged helix' DNA-binding domain"/>
    <property type="match status" value="1"/>
</dbReference>
<evidence type="ECO:0000259" key="1">
    <source>
        <dbReference type="Pfam" id="PF09339"/>
    </source>
</evidence>
<dbReference type="GO" id="GO:0003677">
    <property type="term" value="F:DNA binding"/>
    <property type="evidence" value="ECO:0007669"/>
    <property type="project" value="InterPro"/>
</dbReference>
<dbReference type="GO" id="GO:0003700">
    <property type="term" value="F:DNA-binding transcription factor activity"/>
    <property type="evidence" value="ECO:0007669"/>
    <property type="project" value="TreeGrafter"/>
</dbReference>
<dbReference type="Proteomes" id="UP000236754">
    <property type="component" value="Unassembled WGS sequence"/>
</dbReference>
<sequence>MLPLEGTLRAADAAERLGVAQSTGHRLLQMLVHRDFAMPDETRTYHAGPVLELAAHSLSRTALLRAAALPHMHTLVDAARESSNLALRNRATARFIASVECDQILKAARARAWSSRPTAPPADCCWRS</sequence>
<evidence type="ECO:0000313" key="2">
    <source>
        <dbReference type="EMBL" id="SEG52801.1"/>
    </source>
</evidence>
<organism evidence="2 3">
    <name type="scientific">Actinacidiphila yanglinensis</name>
    <dbReference type="NCBI Taxonomy" id="310779"/>
    <lineage>
        <taxon>Bacteria</taxon>
        <taxon>Bacillati</taxon>
        <taxon>Actinomycetota</taxon>
        <taxon>Actinomycetes</taxon>
        <taxon>Kitasatosporales</taxon>
        <taxon>Streptomycetaceae</taxon>
        <taxon>Actinacidiphila</taxon>
    </lineage>
</organism>
<dbReference type="PANTHER" id="PTHR30136">
    <property type="entry name" value="HELIX-TURN-HELIX TRANSCRIPTIONAL REGULATOR, ICLR FAMILY"/>
    <property type="match status" value="1"/>
</dbReference>
<dbReference type="PANTHER" id="PTHR30136:SF24">
    <property type="entry name" value="HTH-TYPE TRANSCRIPTIONAL REPRESSOR ALLR"/>
    <property type="match status" value="1"/>
</dbReference>
<dbReference type="InterPro" id="IPR050707">
    <property type="entry name" value="HTH_MetabolicPath_Reg"/>
</dbReference>
<dbReference type="InterPro" id="IPR005471">
    <property type="entry name" value="Tscrpt_reg_IclR_N"/>
</dbReference>
<dbReference type="GO" id="GO:0045892">
    <property type="term" value="P:negative regulation of DNA-templated transcription"/>
    <property type="evidence" value="ECO:0007669"/>
    <property type="project" value="TreeGrafter"/>
</dbReference>
<dbReference type="Pfam" id="PF09339">
    <property type="entry name" value="HTH_IclR"/>
    <property type="match status" value="1"/>
</dbReference>
<dbReference type="RefSeq" id="WP_235032102.1">
    <property type="nucleotide sequence ID" value="NZ_FNVU01000006.1"/>
</dbReference>
<name>A0A1H6AW06_9ACTN</name>